<feature type="signal peptide" evidence="1">
    <location>
        <begin position="1"/>
        <end position="34"/>
    </location>
</feature>
<protein>
    <recommendedName>
        <fullName evidence="4">DUF4367 domain-containing protein</fullName>
    </recommendedName>
</protein>
<dbReference type="EMBL" id="FOQK01000020">
    <property type="protein sequence ID" value="SFI18611.1"/>
    <property type="molecule type" value="Genomic_DNA"/>
</dbReference>
<sequence>MKENWIAYFARPAAVCLTTGALLLGTTGSGSAAAASVGLPNPMIEYDNVLAAGKAAGFTPLYLPEISGYYTSSVFIYHKDLADIRYTSSTNPQTKLAIRSAKAATQKTADISGIYGVKWEKQNIDGIETAIAKVPALSKAEQDGYAAHWSVNGMLFSVTAEHISQPEFLHLLKTGLIDLSRHYY</sequence>
<evidence type="ECO:0000256" key="1">
    <source>
        <dbReference type="SAM" id="SignalP"/>
    </source>
</evidence>
<dbReference type="AlphaFoldDB" id="A0A1I3G623"/>
<evidence type="ECO:0000313" key="2">
    <source>
        <dbReference type="EMBL" id="SFI18611.1"/>
    </source>
</evidence>
<proteinExistence type="predicted"/>
<dbReference type="Proteomes" id="UP000183639">
    <property type="component" value="Unassembled WGS sequence"/>
</dbReference>
<evidence type="ECO:0000313" key="3">
    <source>
        <dbReference type="Proteomes" id="UP000183639"/>
    </source>
</evidence>
<evidence type="ECO:0008006" key="4">
    <source>
        <dbReference type="Google" id="ProtNLM"/>
    </source>
</evidence>
<name>A0A1I3G623_SELRU</name>
<feature type="chain" id="PRO_5010344043" description="DUF4367 domain-containing protein" evidence="1">
    <location>
        <begin position="35"/>
        <end position="184"/>
    </location>
</feature>
<gene>
    <name evidence="2" type="ORF">SAMN04487861_1204</name>
</gene>
<organism evidence="2 3">
    <name type="scientific">Selenomonas ruminantium</name>
    <dbReference type="NCBI Taxonomy" id="971"/>
    <lineage>
        <taxon>Bacteria</taxon>
        <taxon>Bacillati</taxon>
        <taxon>Bacillota</taxon>
        <taxon>Negativicutes</taxon>
        <taxon>Selenomonadales</taxon>
        <taxon>Selenomonadaceae</taxon>
        <taxon>Selenomonas</taxon>
    </lineage>
</organism>
<reference evidence="2 3" key="1">
    <citation type="submission" date="2016-10" db="EMBL/GenBank/DDBJ databases">
        <authorList>
            <person name="de Groot N.N."/>
        </authorList>
    </citation>
    <scope>NUCLEOTIDE SEQUENCE [LARGE SCALE GENOMIC DNA]</scope>
    <source>
        <strain evidence="2 3">Z108</strain>
    </source>
</reference>
<accession>A0A1I3G623</accession>
<dbReference type="RefSeq" id="WP_075444734.1">
    <property type="nucleotide sequence ID" value="NZ_FOQK01000020.1"/>
</dbReference>
<keyword evidence="1" id="KW-0732">Signal</keyword>
<dbReference type="OrthoDB" id="1665616at2"/>